<dbReference type="RefSeq" id="WP_160901096.1">
    <property type="nucleotide sequence ID" value="NZ_CP102850.1"/>
</dbReference>
<dbReference type="InterPro" id="IPR015422">
    <property type="entry name" value="PyrdxlP-dep_Trfase_small"/>
</dbReference>
<dbReference type="InterPro" id="IPR015421">
    <property type="entry name" value="PyrdxlP-dep_Trfase_major"/>
</dbReference>
<dbReference type="PANTHER" id="PTHR42885:SF1">
    <property type="entry name" value="THREONINE-PHOSPHATE DECARBOXYLASE"/>
    <property type="match status" value="1"/>
</dbReference>
<name>A0A6L7GN99_9ACTN</name>
<evidence type="ECO:0000256" key="2">
    <source>
        <dbReference type="ARBA" id="ARBA00022898"/>
    </source>
</evidence>
<dbReference type="Pfam" id="PF00155">
    <property type="entry name" value="Aminotran_1_2"/>
    <property type="match status" value="1"/>
</dbReference>
<dbReference type="InterPro" id="IPR004838">
    <property type="entry name" value="NHTrfase_class1_PyrdxlP-BS"/>
</dbReference>
<dbReference type="GO" id="GO:0008483">
    <property type="term" value="F:transaminase activity"/>
    <property type="evidence" value="ECO:0007669"/>
    <property type="project" value="UniProtKB-KW"/>
</dbReference>
<dbReference type="InterPro" id="IPR015424">
    <property type="entry name" value="PyrdxlP-dep_Trfase"/>
</dbReference>
<dbReference type="InterPro" id="IPR004839">
    <property type="entry name" value="Aminotransferase_I/II_large"/>
</dbReference>
<organism evidence="5 6">
    <name type="scientific">Gordonia mangrovi</name>
    <dbReference type="NCBI Taxonomy" id="2665643"/>
    <lineage>
        <taxon>Bacteria</taxon>
        <taxon>Bacillati</taxon>
        <taxon>Actinomycetota</taxon>
        <taxon>Actinomycetes</taxon>
        <taxon>Mycobacteriales</taxon>
        <taxon>Gordoniaceae</taxon>
        <taxon>Gordonia</taxon>
    </lineage>
</organism>
<dbReference type="Proteomes" id="UP000475545">
    <property type="component" value="Unassembled WGS sequence"/>
</dbReference>
<keyword evidence="5" id="KW-0456">Lyase</keyword>
<comment type="similarity">
    <text evidence="3">Belongs to the class-I pyridoxal-phosphate-dependent aminotransferase family.</text>
</comment>
<keyword evidence="3" id="KW-0808">Transferase</keyword>
<gene>
    <name evidence="5" type="ORF">GIY30_06710</name>
</gene>
<protein>
    <recommendedName>
        <fullName evidence="3">Aminotransferase</fullName>
        <ecNumber evidence="3">2.6.1.-</ecNumber>
    </recommendedName>
</protein>
<proteinExistence type="inferred from homology"/>
<feature type="domain" description="Aminotransferase class I/classII large" evidence="4">
    <location>
        <begin position="23"/>
        <end position="341"/>
    </location>
</feature>
<comment type="caution">
    <text evidence="5">The sequence shown here is derived from an EMBL/GenBank/DDBJ whole genome shotgun (WGS) entry which is preliminary data.</text>
</comment>
<dbReference type="GO" id="GO:0016829">
    <property type="term" value="F:lyase activity"/>
    <property type="evidence" value="ECO:0007669"/>
    <property type="project" value="UniProtKB-KW"/>
</dbReference>
<dbReference type="PROSITE" id="PS00105">
    <property type="entry name" value="AA_TRANSFER_CLASS_1"/>
    <property type="match status" value="1"/>
</dbReference>
<sequence>MTSGLFARDRHGDADAEPGLVDFAVNVRGGPPPFVADALAGRIGDLATYPSADDERRAVDTIAAAHGRAYDEVLLLSGAAEGFELLPRLEPRHAALIQPSFTEPEIALRAAGVPITDVILSDPWELDSAAVPEDADLVVLGNPTNPTSVLHPASAIERLRRPGRLVVVDEAFADITLDPRTGHPEPESVAHRSRPDLIVIRSVTKTFGLAGLRAGYLLATPEVIGRVTVGRRPWPLGTLALTALTECVGPTGRDHAHREAGRIAEDRAEMVAMLSAAGIEVCGEPRASFVLIRLPQALRLKQRLREKGFAVRSAANFVGLDDDHVRLAVRDVDRTRTLVDTITAIREEIAGCPQPSQR</sequence>
<evidence type="ECO:0000313" key="6">
    <source>
        <dbReference type="Proteomes" id="UP000475545"/>
    </source>
</evidence>
<dbReference type="GO" id="GO:0030170">
    <property type="term" value="F:pyridoxal phosphate binding"/>
    <property type="evidence" value="ECO:0007669"/>
    <property type="project" value="InterPro"/>
</dbReference>
<evidence type="ECO:0000259" key="4">
    <source>
        <dbReference type="Pfam" id="PF00155"/>
    </source>
</evidence>
<comment type="cofactor">
    <cofactor evidence="1 3">
        <name>pyridoxal 5'-phosphate</name>
        <dbReference type="ChEBI" id="CHEBI:597326"/>
    </cofactor>
</comment>
<dbReference type="EC" id="2.6.1.-" evidence="3"/>
<evidence type="ECO:0000313" key="5">
    <source>
        <dbReference type="EMBL" id="MXP21043.1"/>
    </source>
</evidence>
<accession>A0A6L7GN99</accession>
<evidence type="ECO:0000256" key="1">
    <source>
        <dbReference type="ARBA" id="ARBA00001933"/>
    </source>
</evidence>
<dbReference type="EMBL" id="WMBR01000001">
    <property type="protein sequence ID" value="MXP21043.1"/>
    <property type="molecule type" value="Genomic_DNA"/>
</dbReference>
<dbReference type="NCBIfam" id="NF005915">
    <property type="entry name" value="PRK07908.1"/>
    <property type="match status" value="1"/>
</dbReference>
<evidence type="ECO:0000256" key="3">
    <source>
        <dbReference type="RuleBase" id="RU000481"/>
    </source>
</evidence>
<dbReference type="CDD" id="cd00609">
    <property type="entry name" value="AAT_like"/>
    <property type="match status" value="1"/>
</dbReference>
<dbReference type="PANTHER" id="PTHR42885">
    <property type="entry name" value="HISTIDINOL-PHOSPHATE AMINOTRANSFERASE-RELATED"/>
    <property type="match status" value="1"/>
</dbReference>
<dbReference type="AlphaFoldDB" id="A0A6L7GN99"/>
<dbReference type="SUPFAM" id="SSF53383">
    <property type="entry name" value="PLP-dependent transferases"/>
    <property type="match status" value="1"/>
</dbReference>
<keyword evidence="2" id="KW-0663">Pyridoxal phosphate</keyword>
<reference evidence="5 6" key="1">
    <citation type="submission" date="2019-11" db="EMBL/GenBank/DDBJ databases">
        <title>Gordonia sp. nov., a novel actinobacterium isolated from mangrove soil in Hainan.</title>
        <authorList>
            <person name="Huang X."/>
            <person name="Xie Y."/>
            <person name="Chu X."/>
            <person name="Xiao K."/>
        </authorList>
    </citation>
    <scope>NUCLEOTIDE SEQUENCE [LARGE SCALE GENOMIC DNA]</scope>
    <source>
        <strain evidence="5 6">HNM0687</strain>
    </source>
</reference>
<keyword evidence="3" id="KW-0032">Aminotransferase</keyword>
<dbReference type="Gene3D" id="3.90.1150.10">
    <property type="entry name" value="Aspartate Aminotransferase, domain 1"/>
    <property type="match status" value="1"/>
</dbReference>
<dbReference type="Gene3D" id="3.40.640.10">
    <property type="entry name" value="Type I PLP-dependent aspartate aminotransferase-like (Major domain)"/>
    <property type="match status" value="1"/>
</dbReference>
<keyword evidence="6" id="KW-1185">Reference proteome</keyword>